<evidence type="ECO:0000313" key="2">
    <source>
        <dbReference type="Proteomes" id="UP000748531"/>
    </source>
</evidence>
<dbReference type="AlphaFoldDB" id="A0A8J4WSD6"/>
<reference evidence="1" key="1">
    <citation type="submission" date="2019-05" db="EMBL/GenBank/DDBJ databases">
        <title>Annotation for the trematode Paragonimus heterotremus.</title>
        <authorList>
            <person name="Choi Y.-J."/>
        </authorList>
    </citation>
    <scope>NUCLEOTIDE SEQUENCE</scope>
    <source>
        <strain evidence="1">LC</strain>
    </source>
</reference>
<gene>
    <name evidence="1" type="ORF">PHET_11459</name>
</gene>
<evidence type="ECO:0000313" key="1">
    <source>
        <dbReference type="EMBL" id="KAF5394462.1"/>
    </source>
</evidence>
<protein>
    <submittedName>
        <fullName evidence="1">Uncharacterized protein</fullName>
    </submittedName>
</protein>
<proteinExistence type="predicted"/>
<organism evidence="1 2">
    <name type="scientific">Paragonimus heterotremus</name>
    <dbReference type="NCBI Taxonomy" id="100268"/>
    <lineage>
        <taxon>Eukaryota</taxon>
        <taxon>Metazoa</taxon>
        <taxon>Spiralia</taxon>
        <taxon>Lophotrochozoa</taxon>
        <taxon>Platyhelminthes</taxon>
        <taxon>Trematoda</taxon>
        <taxon>Digenea</taxon>
        <taxon>Plagiorchiida</taxon>
        <taxon>Troglotremata</taxon>
        <taxon>Troglotrematidae</taxon>
        <taxon>Paragonimus</taxon>
    </lineage>
</organism>
<comment type="caution">
    <text evidence="1">The sequence shown here is derived from an EMBL/GenBank/DDBJ whole genome shotgun (WGS) entry which is preliminary data.</text>
</comment>
<sequence>MVYLPNTLLSSLQVACSTISHSSRFEVIYQLMAHMSPSLIYLQPKIQTIFLKLVASTTLLVSAVCLRMVRWPAEVKYLR</sequence>
<keyword evidence="2" id="KW-1185">Reference proteome</keyword>
<dbReference type="EMBL" id="LUCH01018458">
    <property type="protein sequence ID" value="KAF5394462.1"/>
    <property type="molecule type" value="Genomic_DNA"/>
</dbReference>
<dbReference type="Proteomes" id="UP000748531">
    <property type="component" value="Unassembled WGS sequence"/>
</dbReference>
<name>A0A8J4WSD6_9TREM</name>
<accession>A0A8J4WSD6</accession>